<keyword evidence="2" id="KW-1185">Reference proteome</keyword>
<organism evidence="1 2">
    <name type="scientific">Aquimixticola soesokkakensis</name>
    <dbReference type="NCBI Taxonomy" id="1519096"/>
    <lineage>
        <taxon>Bacteria</taxon>
        <taxon>Pseudomonadati</taxon>
        <taxon>Pseudomonadota</taxon>
        <taxon>Alphaproteobacteria</taxon>
        <taxon>Rhodobacterales</taxon>
        <taxon>Paracoccaceae</taxon>
        <taxon>Aquimixticola</taxon>
    </lineage>
</organism>
<accession>A0A1Y5RII2</accession>
<name>A0A1Y5RII2_9RHOB</name>
<reference evidence="1 2" key="1">
    <citation type="submission" date="2017-03" db="EMBL/GenBank/DDBJ databases">
        <authorList>
            <person name="Afonso C.L."/>
            <person name="Miller P.J."/>
            <person name="Scott M.A."/>
            <person name="Spackman E."/>
            <person name="Goraichik I."/>
            <person name="Dimitrov K.M."/>
            <person name="Suarez D.L."/>
            <person name="Swayne D.E."/>
        </authorList>
    </citation>
    <scope>NUCLEOTIDE SEQUENCE [LARGE SCALE GENOMIC DNA]</scope>
    <source>
        <strain evidence="1 2">CECT 8620</strain>
    </source>
</reference>
<evidence type="ECO:0000313" key="2">
    <source>
        <dbReference type="Proteomes" id="UP000193862"/>
    </source>
</evidence>
<dbReference type="RefSeq" id="WP_085835032.1">
    <property type="nucleotide sequence ID" value="NZ_FWFS01000001.1"/>
</dbReference>
<dbReference type="Proteomes" id="UP000193862">
    <property type="component" value="Unassembled WGS sequence"/>
</dbReference>
<dbReference type="AlphaFoldDB" id="A0A1Y5RII2"/>
<protein>
    <submittedName>
        <fullName evidence="1">Uncharacterized protein</fullName>
    </submittedName>
</protein>
<gene>
    <name evidence="1" type="ORF">AQS8620_00289</name>
</gene>
<proteinExistence type="predicted"/>
<dbReference type="EMBL" id="FWFS01000001">
    <property type="protein sequence ID" value="SLN15512.1"/>
    <property type="molecule type" value="Genomic_DNA"/>
</dbReference>
<sequence>MFRISFNFDALMKENAKPVRLEMTVEGDEIALSNHRKNISRPAGIRDDWAEEQARVDAQVTREEMMQVFSEKFAGKAGSRVA</sequence>
<evidence type="ECO:0000313" key="1">
    <source>
        <dbReference type="EMBL" id="SLN15512.1"/>
    </source>
</evidence>